<keyword evidence="3" id="KW-0949">S-adenosyl-L-methionine</keyword>
<dbReference type="Pfam" id="PF20684">
    <property type="entry name" value="Fung_rhodopsin"/>
    <property type="match status" value="1"/>
</dbReference>
<dbReference type="Gene3D" id="1.10.10.10">
    <property type="entry name" value="Winged helix-like DNA-binding domain superfamily/Winged helix DNA-binding domain"/>
    <property type="match status" value="1"/>
</dbReference>
<dbReference type="InterPro" id="IPR029063">
    <property type="entry name" value="SAM-dependent_MTases_sf"/>
</dbReference>
<dbReference type="InterPro" id="IPR049326">
    <property type="entry name" value="Rhodopsin_dom_fungi"/>
</dbReference>
<evidence type="ECO:0000256" key="1">
    <source>
        <dbReference type="ARBA" id="ARBA00022603"/>
    </source>
</evidence>
<evidence type="ECO:0000256" key="4">
    <source>
        <dbReference type="SAM" id="Phobius"/>
    </source>
</evidence>
<name>A0A8H7EIK0_9PLEO</name>
<gene>
    <name evidence="7" type="ORF">GT037_001769</name>
</gene>
<feature type="domain" description="Rhodopsin" evidence="6">
    <location>
        <begin position="24"/>
        <end position="266"/>
    </location>
</feature>
<dbReference type="Gene3D" id="3.40.50.150">
    <property type="entry name" value="Vaccinia Virus protein VP39"/>
    <property type="match status" value="1"/>
</dbReference>
<keyword evidence="4" id="KW-0812">Transmembrane</keyword>
<reference evidence="7" key="2">
    <citation type="submission" date="2020-08" db="EMBL/GenBank/DDBJ databases">
        <title>Draft Genome Sequence of Cumin Blight Pathogen Alternaria burnsii.</title>
        <authorList>
            <person name="Feng Z."/>
        </authorList>
    </citation>
    <scope>NUCLEOTIDE SEQUENCE</scope>
    <source>
        <strain evidence="7">CBS107.38</strain>
    </source>
</reference>
<evidence type="ECO:0000313" key="7">
    <source>
        <dbReference type="EMBL" id="KAF7680118.1"/>
    </source>
</evidence>
<dbReference type="PANTHER" id="PTHR43712:SF8">
    <property type="entry name" value="O-METHYLTRANSFERASE AF390-400"/>
    <property type="match status" value="1"/>
</dbReference>
<dbReference type="PANTHER" id="PTHR43712">
    <property type="entry name" value="PUTATIVE (AFU_ORTHOLOGUE AFUA_4G14580)-RELATED"/>
    <property type="match status" value="1"/>
</dbReference>
<keyword evidence="8" id="KW-1185">Reference proteome</keyword>
<feature type="transmembrane region" description="Helical" evidence="4">
    <location>
        <begin position="96"/>
        <end position="118"/>
    </location>
</feature>
<dbReference type="InterPro" id="IPR036390">
    <property type="entry name" value="WH_DNA-bd_sf"/>
</dbReference>
<feature type="transmembrane region" description="Helical" evidence="4">
    <location>
        <begin position="39"/>
        <end position="59"/>
    </location>
</feature>
<dbReference type="GeneID" id="62199994"/>
<evidence type="ECO:0000256" key="3">
    <source>
        <dbReference type="ARBA" id="ARBA00022691"/>
    </source>
</evidence>
<keyword evidence="4" id="KW-1133">Transmembrane helix</keyword>
<dbReference type="Pfam" id="PF00891">
    <property type="entry name" value="Methyltransf_2"/>
    <property type="match status" value="1"/>
</dbReference>
<accession>A0A8H7EIK0</accession>
<dbReference type="SUPFAM" id="SSF53335">
    <property type="entry name" value="S-adenosyl-L-methionine-dependent methyltransferases"/>
    <property type="match status" value="1"/>
</dbReference>
<dbReference type="Proteomes" id="UP000596902">
    <property type="component" value="Unassembled WGS sequence"/>
</dbReference>
<comment type="caution">
    <text evidence="7">The sequence shown here is derived from an EMBL/GenBank/DDBJ whole genome shotgun (WGS) entry which is preliminary data.</text>
</comment>
<dbReference type="RefSeq" id="XP_038790108.1">
    <property type="nucleotide sequence ID" value="XM_038926816.1"/>
</dbReference>
<evidence type="ECO:0000259" key="5">
    <source>
        <dbReference type="Pfam" id="PF00891"/>
    </source>
</evidence>
<dbReference type="PROSITE" id="PS51683">
    <property type="entry name" value="SAM_OMT_II"/>
    <property type="match status" value="1"/>
</dbReference>
<proteinExistence type="predicted"/>
<feature type="transmembrane region" description="Helical" evidence="4">
    <location>
        <begin position="125"/>
        <end position="145"/>
    </location>
</feature>
<evidence type="ECO:0000256" key="2">
    <source>
        <dbReference type="ARBA" id="ARBA00022679"/>
    </source>
</evidence>
<dbReference type="InterPro" id="IPR036388">
    <property type="entry name" value="WH-like_DNA-bd_sf"/>
</dbReference>
<dbReference type="EMBL" id="JAAABM010000002">
    <property type="protein sequence ID" value="KAF7680118.1"/>
    <property type="molecule type" value="Genomic_DNA"/>
</dbReference>
<dbReference type="AlphaFoldDB" id="A0A8H7EIK0"/>
<dbReference type="GO" id="GO:0008171">
    <property type="term" value="F:O-methyltransferase activity"/>
    <property type="evidence" value="ECO:0007669"/>
    <property type="project" value="InterPro"/>
</dbReference>
<dbReference type="InterPro" id="IPR001077">
    <property type="entry name" value="COMT_C"/>
</dbReference>
<keyword evidence="4" id="KW-0472">Membrane</keyword>
<dbReference type="SUPFAM" id="SSF46785">
    <property type="entry name" value="Winged helix' DNA-binding domain"/>
    <property type="match status" value="1"/>
</dbReference>
<keyword evidence="2 7" id="KW-0808">Transferase</keyword>
<evidence type="ECO:0000259" key="6">
    <source>
        <dbReference type="Pfam" id="PF20684"/>
    </source>
</evidence>
<evidence type="ECO:0000313" key="8">
    <source>
        <dbReference type="Proteomes" id="UP000596902"/>
    </source>
</evidence>
<feature type="transmembrane region" description="Helical" evidence="4">
    <location>
        <begin position="172"/>
        <end position="196"/>
    </location>
</feature>
<feature type="domain" description="O-methyltransferase C-terminal" evidence="5">
    <location>
        <begin position="570"/>
        <end position="716"/>
    </location>
</feature>
<organism evidence="7 8">
    <name type="scientific">Alternaria burnsii</name>
    <dbReference type="NCBI Taxonomy" id="1187904"/>
    <lineage>
        <taxon>Eukaryota</taxon>
        <taxon>Fungi</taxon>
        <taxon>Dikarya</taxon>
        <taxon>Ascomycota</taxon>
        <taxon>Pezizomycotina</taxon>
        <taxon>Dothideomycetes</taxon>
        <taxon>Pleosporomycetidae</taxon>
        <taxon>Pleosporales</taxon>
        <taxon>Pleosporineae</taxon>
        <taxon>Pleosporaceae</taxon>
        <taxon>Alternaria</taxon>
        <taxon>Alternaria sect. Alternaria</taxon>
    </lineage>
</organism>
<feature type="transmembrane region" description="Helical" evidence="4">
    <location>
        <begin position="208"/>
        <end position="226"/>
    </location>
</feature>
<reference evidence="7" key="1">
    <citation type="submission" date="2020-01" db="EMBL/GenBank/DDBJ databases">
        <authorList>
            <person name="Feng Z.H.Z."/>
        </authorList>
    </citation>
    <scope>NUCLEOTIDE SEQUENCE</scope>
    <source>
        <strain evidence="7">CBS107.38</strain>
    </source>
</reference>
<dbReference type="GO" id="GO:0032259">
    <property type="term" value="P:methylation"/>
    <property type="evidence" value="ECO:0007669"/>
    <property type="project" value="UniProtKB-KW"/>
</dbReference>
<keyword evidence="1 7" id="KW-0489">Methyltransferase</keyword>
<protein>
    <submittedName>
        <fullName evidence="7">S-adenosyl-l-methionine-dependent methyltransferase</fullName>
    </submittedName>
</protein>
<dbReference type="InterPro" id="IPR016461">
    <property type="entry name" value="COMT-like"/>
</dbReference>
<sequence length="736" mass="82923">MSDPNATLIECRVEYALGSVIIAARFFTRWKTLGWRGFYWDDFFAFWSWVFFTLIYVMVEYLSIMGAPIAMTQEQREALPPAMRKSMREGAKGMFASFYFLIFLVWSLKGSLIILFLRLTRSTRLYYYVQAVGAISIAACIAAIITQTTHCLPLKRNWQILPDPGKECSAGIVINIVIAVGNVLVDALLLVVPLWMLKDAKISLWRKIRVIFLLSLGLFVMGMAIARCILSIGTSVQVALSSVWAQREAIVSIFAVNAPVINSLFRAETWATRHSSSGYVSKDSHRSRTNTSTLGKKKKTGFEIYKMTDIETKMTDFETSSKESTSELFKDPMLSPVPSQWRCSARGASQDGNPGHAERYEAKEAARRLLNRLETPFEQGWRLSFETPVLIASIQTILDLGIWKQWTEANKKNPGAPVHLDQLLEWANAKAESNLLRRFLRHIAALYVLEETDVDTWKPTPYSLSLGDTVSHTDQITQCGTDHTVPTGVNLPYFLKKYNYVEPVDLAKLDNYRDMTGGKDFFATCAADPVGKGSSFMGLMTALRNHKMSWTDVYDTNRIVDGADVQTEKPLFVDIGGAHGLDTSRLLDKHPNLPANVLVLQDTPEVVAMPIEDLDKRIVKQAYDFFTPQPQKHARAYFFHAVPHDWPDADCVRMFSQVAAVFKRGYSKLLIYEVVLPKKGATNLMTTLDLQLMNCTSGMERTEEHWARLLKGAGFSIVDISRHPRAVESVIEADLI</sequence>